<dbReference type="Proteomes" id="UP000620559">
    <property type="component" value="Unassembled WGS sequence"/>
</dbReference>
<evidence type="ECO:0000313" key="1">
    <source>
        <dbReference type="EMBL" id="MBE9215732.1"/>
    </source>
</evidence>
<proteinExistence type="predicted"/>
<sequence length="159" mass="17668">MFAQSNSIGCEAKLDQPFVIKSTDTAKLTAMDIIGAEVEQIGNNQQQTLSTSSPYKSSTTKDVANYWQIRVKNSDLPINANDVKYTLRPNTFDQNSPFKRNKFEPKPFGTIETIENCPDQTTVISGGVTLEFRELSSLVPGKFRGEIEICVPINRNQCG</sequence>
<name>A0A8J7F5Z4_9CYAN</name>
<comment type="caution">
    <text evidence="1">The sequence shown here is derived from an EMBL/GenBank/DDBJ whole genome shotgun (WGS) entry which is preliminary data.</text>
</comment>
<dbReference type="AlphaFoldDB" id="A0A8J7F5Z4"/>
<gene>
    <name evidence="1" type="ORF">IQ247_24215</name>
</gene>
<dbReference type="RefSeq" id="WP_193923934.1">
    <property type="nucleotide sequence ID" value="NZ_JADEWL010000115.1"/>
</dbReference>
<accession>A0A8J7F5Z4</accession>
<keyword evidence="2" id="KW-1185">Reference proteome</keyword>
<reference evidence="1" key="1">
    <citation type="submission" date="2020-10" db="EMBL/GenBank/DDBJ databases">
        <authorList>
            <person name="Castelo-Branco R."/>
            <person name="Eusebio N."/>
            <person name="Adriana R."/>
            <person name="Vieira A."/>
            <person name="Brugerolle De Fraissinette N."/>
            <person name="Rezende De Castro R."/>
            <person name="Schneider M.P."/>
            <person name="Vasconcelos V."/>
            <person name="Leao P.N."/>
        </authorList>
    </citation>
    <scope>NUCLEOTIDE SEQUENCE</scope>
    <source>
        <strain evidence="1">LEGE 06105</strain>
    </source>
</reference>
<protein>
    <submittedName>
        <fullName evidence="1">Uncharacterized protein</fullName>
    </submittedName>
</protein>
<dbReference type="EMBL" id="JADEWL010000115">
    <property type="protein sequence ID" value="MBE9215732.1"/>
    <property type="molecule type" value="Genomic_DNA"/>
</dbReference>
<evidence type="ECO:0000313" key="2">
    <source>
        <dbReference type="Proteomes" id="UP000620559"/>
    </source>
</evidence>
<organism evidence="1 2">
    <name type="scientific">Plectonema cf. radiosum LEGE 06105</name>
    <dbReference type="NCBI Taxonomy" id="945769"/>
    <lineage>
        <taxon>Bacteria</taxon>
        <taxon>Bacillati</taxon>
        <taxon>Cyanobacteriota</taxon>
        <taxon>Cyanophyceae</taxon>
        <taxon>Oscillatoriophycideae</taxon>
        <taxon>Oscillatoriales</taxon>
        <taxon>Microcoleaceae</taxon>
        <taxon>Plectonema</taxon>
    </lineage>
</organism>